<comment type="caution">
    <text evidence="11">The sequence shown here is derived from an EMBL/GenBank/DDBJ whole genome shotgun (WGS) entry which is preliminary data.</text>
</comment>
<keyword evidence="4" id="KW-0328">Glycosyltransferase</keyword>
<dbReference type="PANTHER" id="PTHR12468:SF2">
    <property type="entry name" value="GPI MANNOSYLTRANSFERASE 2"/>
    <property type="match status" value="1"/>
</dbReference>
<feature type="transmembrane region" description="Helical" evidence="10">
    <location>
        <begin position="230"/>
        <end position="254"/>
    </location>
</feature>
<dbReference type="GO" id="GO:0000009">
    <property type="term" value="F:alpha-1,6-mannosyltransferase activity"/>
    <property type="evidence" value="ECO:0007669"/>
    <property type="project" value="InterPro"/>
</dbReference>
<evidence type="ECO:0000256" key="6">
    <source>
        <dbReference type="ARBA" id="ARBA00022692"/>
    </source>
</evidence>
<reference evidence="12" key="1">
    <citation type="submission" date="2018-12" db="EMBL/GenBank/DDBJ databases">
        <title>Tengunoibacter tsumagoiensis gen. nov., sp. nov., Dictyobacter kobayashii sp. nov., D. alpinus sp. nov., and D. joshuensis sp. nov. and description of Dictyobacteraceae fam. nov. within the order Ktedonobacterales isolated from Tengu-no-mugimeshi.</title>
        <authorList>
            <person name="Wang C.M."/>
            <person name="Zheng Y."/>
            <person name="Sakai Y."/>
            <person name="Toyoda A."/>
            <person name="Minakuchi Y."/>
            <person name="Abe K."/>
            <person name="Yokota A."/>
            <person name="Yabe S."/>
        </authorList>
    </citation>
    <scope>NUCLEOTIDE SEQUENCE [LARGE SCALE GENOMIC DNA]</scope>
    <source>
        <strain evidence="12">Uno3</strain>
    </source>
</reference>
<dbReference type="EMBL" id="BIFR01000001">
    <property type="protein sequence ID" value="GCE10446.1"/>
    <property type="molecule type" value="Genomic_DNA"/>
</dbReference>
<evidence type="ECO:0000313" key="11">
    <source>
        <dbReference type="EMBL" id="GCE10446.1"/>
    </source>
</evidence>
<dbReference type="GO" id="GO:0016020">
    <property type="term" value="C:membrane"/>
    <property type="evidence" value="ECO:0007669"/>
    <property type="project" value="GOC"/>
</dbReference>
<feature type="transmembrane region" description="Helical" evidence="10">
    <location>
        <begin position="178"/>
        <end position="195"/>
    </location>
</feature>
<feature type="transmembrane region" description="Helical" evidence="10">
    <location>
        <begin position="85"/>
        <end position="106"/>
    </location>
</feature>
<evidence type="ECO:0000256" key="8">
    <source>
        <dbReference type="ARBA" id="ARBA00022989"/>
    </source>
</evidence>
<evidence type="ECO:0008006" key="13">
    <source>
        <dbReference type="Google" id="ProtNLM"/>
    </source>
</evidence>
<keyword evidence="3" id="KW-0337">GPI-anchor biosynthesis</keyword>
<dbReference type="Proteomes" id="UP000287352">
    <property type="component" value="Unassembled WGS sequence"/>
</dbReference>
<proteinExistence type="predicted"/>
<keyword evidence="8 10" id="KW-1133">Transmembrane helix</keyword>
<dbReference type="GO" id="GO:0006506">
    <property type="term" value="P:GPI anchor biosynthetic process"/>
    <property type="evidence" value="ECO:0007669"/>
    <property type="project" value="UniProtKB-KW"/>
</dbReference>
<protein>
    <recommendedName>
        <fullName evidence="13">Glycosyltransferase RgtA/B/C/D-like domain-containing protein</fullName>
    </recommendedName>
</protein>
<feature type="transmembrane region" description="Helical" evidence="10">
    <location>
        <begin position="207"/>
        <end position="224"/>
    </location>
</feature>
<evidence type="ECO:0000256" key="10">
    <source>
        <dbReference type="SAM" id="Phobius"/>
    </source>
</evidence>
<feature type="transmembrane region" description="Helical" evidence="10">
    <location>
        <begin position="42"/>
        <end position="64"/>
    </location>
</feature>
<comment type="pathway">
    <text evidence="2">Glycolipid biosynthesis; glycosylphosphatidylinositol-anchor biosynthesis.</text>
</comment>
<gene>
    <name evidence="11" type="ORF">KTT_03050</name>
</gene>
<evidence type="ECO:0000256" key="1">
    <source>
        <dbReference type="ARBA" id="ARBA00004477"/>
    </source>
</evidence>
<evidence type="ECO:0000256" key="5">
    <source>
        <dbReference type="ARBA" id="ARBA00022679"/>
    </source>
</evidence>
<accession>A0A401ZUI9</accession>
<keyword evidence="6 10" id="KW-0812">Transmembrane</keyword>
<evidence type="ECO:0000256" key="9">
    <source>
        <dbReference type="ARBA" id="ARBA00023136"/>
    </source>
</evidence>
<evidence type="ECO:0000256" key="3">
    <source>
        <dbReference type="ARBA" id="ARBA00022502"/>
    </source>
</evidence>
<evidence type="ECO:0000256" key="7">
    <source>
        <dbReference type="ARBA" id="ARBA00022824"/>
    </source>
</evidence>
<dbReference type="InterPro" id="IPR007315">
    <property type="entry name" value="PIG-V/Gpi18"/>
</dbReference>
<dbReference type="PANTHER" id="PTHR12468">
    <property type="entry name" value="GPI MANNOSYLTRANSFERASE 2"/>
    <property type="match status" value="1"/>
</dbReference>
<comment type="subcellular location">
    <subcellularLocation>
        <location evidence="1">Endoplasmic reticulum membrane</location>
        <topology evidence="1">Multi-pass membrane protein</topology>
    </subcellularLocation>
</comment>
<dbReference type="GO" id="GO:0031501">
    <property type="term" value="C:mannosyltransferase complex"/>
    <property type="evidence" value="ECO:0007669"/>
    <property type="project" value="TreeGrafter"/>
</dbReference>
<keyword evidence="9 10" id="KW-0472">Membrane</keyword>
<keyword evidence="5" id="KW-0808">Transferase</keyword>
<sequence length="255" mass="28670">MQRVLSSLSLYPAAFFLAAAYNESLFLLCILASFYFFRHGNWWLAGLCGLFASLTRSAGILLLVPFCYEYMRQRQFNLRRIRFDGLGALLIPMGLGIFAVYCQLHFHDFLAFSHAQSVWGRSLRLPPLGFLSSLKIILSDPPLTFASIHNVVDLSAGCMILALVILSFVGPWRFHQSTMAYALYGAAAFLFVILFPSNNGAPLQSQMRLVMEVFPAFIVLSSLLSSHKSFIAYTLIANSLTIFFLLQFLTGFWMV</sequence>
<name>A0A401ZUI9_9CHLR</name>
<feature type="transmembrane region" description="Helical" evidence="10">
    <location>
        <begin position="12"/>
        <end position="36"/>
    </location>
</feature>
<evidence type="ECO:0000256" key="4">
    <source>
        <dbReference type="ARBA" id="ARBA00022676"/>
    </source>
</evidence>
<dbReference type="AlphaFoldDB" id="A0A401ZUI9"/>
<organism evidence="11 12">
    <name type="scientific">Tengunoibacter tsumagoiensis</name>
    <dbReference type="NCBI Taxonomy" id="2014871"/>
    <lineage>
        <taxon>Bacteria</taxon>
        <taxon>Bacillati</taxon>
        <taxon>Chloroflexota</taxon>
        <taxon>Ktedonobacteria</taxon>
        <taxon>Ktedonobacterales</taxon>
        <taxon>Dictyobacteraceae</taxon>
        <taxon>Tengunoibacter</taxon>
    </lineage>
</organism>
<keyword evidence="7" id="KW-0256">Endoplasmic reticulum</keyword>
<keyword evidence="12" id="KW-1185">Reference proteome</keyword>
<feature type="transmembrane region" description="Helical" evidence="10">
    <location>
        <begin position="150"/>
        <end position="172"/>
    </location>
</feature>
<evidence type="ECO:0000313" key="12">
    <source>
        <dbReference type="Proteomes" id="UP000287352"/>
    </source>
</evidence>
<dbReference type="GO" id="GO:0004376">
    <property type="term" value="F:GPI mannosyltransferase activity"/>
    <property type="evidence" value="ECO:0007669"/>
    <property type="project" value="InterPro"/>
</dbReference>
<evidence type="ECO:0000256" key="2">
    <source>
        <dbReference type="ARBA" id="ARBA00004687"/>
    </source>
</evidence>